<evidence type="ECO:0000313" key="12">
    <source>
        <dbReference type="Proteomes" id="UP000677054"/>
    </source>
</evidence>
<dbReference type="GO" id="GO:0010008">
    <property type="term" value="C:endosome membrane"/>
    <property type="evidence" value="ECO:0007669"/>
    <property type="project" value="UniProtKB-SubCell"/>
</dbReference>
<dbReference type="InterPro" id="IPR026218">
    <property type="entry name" value="HRG"/>
</dbReference>
<comment type="similarity">
    <text evidence="3">Belongs to the HRG family.</text>
</comment>
<feature type="transmembrane region" description="Helical" evidence="10">
    <location>
        <begin position="116"/>
        <end position="137"/>
    </location>
</feature>
<keyword evidence="9" id="KW-0458">Lysosome</keyword>
<evidence type="ECO:0000256" key="4">
    <source>
        <dbReference type="ARBA" id="ARBA00022448"/>
    </source>
</evidence>
<dbReference type="AlphaFoldDB" id="A0A7R8XKU2"/>
<comment type="subcellular location">
    <subcellularLocation>
        <location evidence="2">Endosome membrane</location>
        <topology evidence="2">Multi-pass membrane protein</topology>
    </subcellularLocation>
    <subcellularLocation>
        <location evidence="1">Lysosome membrane</location>
        <topology evidence="1">Multi-pass membrane protein</topology>
    </subcellularLocation>
</comment>
<evidence type="ECO:0000313" key="11">
    <source>
        <dbReference type="EMBL" id="CAD7247854.1"/>
    </source>
</evidence>
<dbReference type="PANTHER" id="PTHR31525:SF1">
    <property type="entry name" value="HEME TRANSPORTER HRG1"/>
    <property type="match status" value="1"/>
</dbReference>
<dbReference type="Pfam" id="PF16954">
    <property type="entry name" value="HRG"/>
    <property type="match status" value="1"/>
</dbReference>
<evidence type="ECO:0000256" key="7">
    <source>
        <dbReference type="ARBA" id="ARBA00022989"/>
    </source>
</evidence>
<dbReference type="GO" id="GO:0005765">
    <property type="term" value="C:lysosomal membrane"/>
    <property type="evidence" value="ECO:0007669"/>
    <property type="project" value="UniProtKB-SubCell"/>
</dbReference>
<dbReference type="PRINTS" id="PR02095">
    <property type="entry name" value="TRNSPORTRHRG"/>
</dbReference>
<sequence length="166" mass="18438">MACCNSERCVHFHIFAACLGVLLGISAFAAFGFHYGNHHAAIWAVISAMPAAVCLLLHILYIQEQLDIYYSEKSLNGMALLGFALGLCGLAGLVWYTFNILYYNISFLPLDISKSYYIDIVWAFMTAKWGFMLYCVARRYCSIVGGDYLILVQEDEIIASTSAISA</sequence>
<dbReference type="Proteomes" id="UP000677054">
    <property type="component" value="Unassembled WGS sequence"/>
</dbReference>
<evidence type="ECO:0000256" key="2">
    <source>
        <dbReference type="ARBA" id="ARBA00004337"/>
    </source>
</evidence>
<keyword evidence="12" id="KW-1185">Reference proteome</keyword>
<dbReference type="GO" id="GO:0020037">
    <property type="term" value="F:heme binding"/>
    <property type="evidence" value="ECO:0007669"/>
    <property type="project" value="TreeGrafter"/>
</dbReference>
<proteinExistence type="inferred from homology"/>
<protein>
    <submittedName>
        <fullName evidence="11">Uncharacterized protein</fullName>
    </submittedName>
</protein>
<feature type="transmembrane region" description="Helical" evidence="10">
    <location>
        <begin position="41"/>
        <end position="62"/>
    </location>
</feature>
<evidence type="ECO:0000256" key="8">
    <source>
        <dbReference type="ARBA" id="ARBA00023136"/>
    </source>
</evidence>
<keyword evidence="7 10" id="KW-1133">Transmembrane helix</keyword>
<name>A0A7R8XKU2_9CRUS</name>
<accession>A0A7R8XKU2</accession>
<evidence type="ECO:0000256" key="3">
    <source>
        <dbReference type="ARBA" id="ARBA00006203"/>
    </source>
</evidence>
<dbReference type="OrthoDB" id="5954402at2759"/>
<reference evidence="11" key="1">
    <citation type="submission" date="2020-11" db="EMBL/GenBank/DDBJ databases">
        <authorList>
            <person name="Tran Van P."/>
        </authorList>
    </citation>
    <scope>NUCLEOTIDE SEQUENCE</scope>
</reference>
<keyword evidence="4" id="KW-0813">Transport</keyword>
<dbReference type="EMBL" id="LR901126">
    <property type="protein sequence ID" value="CAD7247854.1"/>
    <property type="molecule type" value="Genomic_DNA"/>
</dbReference>
<evidence type="ECO:0000256" key="6">
    <source>
        <dbReference type="ARBA" id="ARBA00022753"/>
    </source>
</evidence>
<keyword evidence="6" id="KW-0967">Endosome</keyword>
<dbReference type="PANTHER" id="PTHR31525">
    <property type="entry name" value="HEME TRANSPORTER HRG1"/>
    <property type="match status" value="1"/>
</dbReference>
<evidence type="ECO:0000256" key="5">
    <source>
        <dbReference type="ARBA" id="ARBA00022692"/>
    </source>
</evidence>
<dbReference type="GO" id="GO:0015232">
    <property type="term" value="F:heme transmembrane transporter activity"/>
    <property type="evidence" value="ECO:0007669"/>
    <property type="project" value="InterPro"/>
</dbReference>
<organism evidence="11">
    <name type="scientific">Darwinula stevensoni</name>
    <dbReference type="NCBI Taxonomy" id="69355"/>
    <lineage>
        <taxon>Eukaryota</taxon>
        <taxon>Metazoa</taxon>
        <taxon>Ecdysozoa</taxon>
        <taxon>Arthropoda</taxon>
        <taxon>Crustacea</taxon>
        <taxon>Oligostraca</taxon>
        <taxon>Ostracoda</taxon>
        <taxon>Podocopa</taxon>
        <taxon>Podocopida</taxon>
        <taxon>Darwinulocopina</taxon>
        <taxon>Darwinuloidea</taxon>
        <taxon>Darwinulidae</taxon>
        <taxon>Darwinula</taxon>
    </lineage>
</organism>
<keyword evidence="5 10" id="KW-0812">Transmembrane</keyword>
<dbReference type="GO" id="GO:0005886">
    <property type="term" value="C:plasma membrane"/>
    <property type="evidence" value="ECO:0007669"/>
    <property type="project" value="TreeGrafter"/>
</dbReference>
<evidence type="ECO:0000256" key="9">
    <source>
        <dbReference type="ARBA" id="ARBA00023228"/>
    </source>
</evidence>
<dbReference type="EMBL" id="CAJPEV010001609">
    <property type="protein sequence ID" value="CAG0893506.1"/>
    <property type="molecule type" value="Genomic_DNA"/>
</dbReference>
<feature type="transmembrane region" description="Helical" evidence="10">
    <location>
        <begin position="12"/>
        <end position="35"/>
    </location>
</feature>
<gene>
    <name evidence="11" type="ORF">DSTB1V02_LOCUS7679</name>
</gene>
<evidence type="ECO:0000256" key="1">
    <source>
        <dbReference type="ARBA" id="ARBA00004155"/>
    </source>
</evidence>
<evidence type="ECO:0000256" key="10">
    <source>
        <dbReference type="SAM" id="Phobius"/>
    </source>
</evidence>
<feature type="transmembrane region" description="Helical" evidence="10">
    <location>
        <begin position="74"/>
        <end position="96"/>
    </location>
</feature>
<keyword evidence="8 10" id="KW-0472">Membrane</keyword>